<dbReference type="PANTHER" id="PTHR12526">
    <property type="entry name" value="GLYCOSYLTRANSFERASE"/>
    <property type="match status" value="1"/>
</dbReference>
<dbReference type="Pfam" id="PF00534">
    <property type="entry name" value="Glycos_transf_1"/>
    <property type="match status" value="1"/>
</dbReference>
<accession>A0A4Q0NRK7</accession>
<keyword evidence="3" id="KW-1185">Reference proteome</keyword>
<gene>
    <name evidence="2" type="ORF">DSM04_105322</name>
</gene>
<dbReference type="Proteomes" id="UP000289821">
    <property type="component" value="Unassembled WGS sequence"/>
</dbReference>
<sequence length="338" mass="38891">MLSDKGFNVHLVTITNTIGYFFNAHLLNLGLYKNKRNDLLNKMRRLQIFKTYLKVQEIDVVLDFRMRRSVIKELIVQKFLYQKVKPVYMVRSSNLDYYFPKSSRFTKKLFETKPICVLTEGIKTSIEDRFKFKNVTVIPNAIDLKKYKENYAIPPHIERRYILASGRLIQGVKQFDKLIQAYAKSELPQANIDLRILGTGATKNALKVLAKELKLEKHVIFEGFLQDPEPYVANALYTVLCSKFEGFPRVILESLACQTPVVATDCPTGPAEVLDGTNGILVPDNDFKALTQAMNRLAFNEGLRKQFKASCRSSICKFEAAKISICWQHYLNQVYESY</sequence>
<dbReference type="OrthoDB" id="798298at2"/>
<evidence type="ECO:0000259" key="1">
    <source>
        <dbReference type="Pfam" id="PF00534"/>
    </source>
</evidence>
<dbReference type="GO" id="GO:0016757">
    <property type="term" value="F:glycosyltransferase activity"/>
    <property type="evidence" value="ECO:0007669"/>
    <property type="project" value="InterPro"/>
</dbReference>
<dbReference type="PANTHER" id="PTHR12526:SF627">
    <property type="entry name" value="D-RHAMNOSYLTRANSFERASE WBPZ"/>
    <property type="match status" value="1"/>
</dbReference>
<dbReference type="RefSeq" id="WP_128762110.1">
    <property type="nucleotide sequence ID" value="NZ_QOVI01000005.1"/>
</dbReference>
<dbReference type="Gene3D" id="3.40.50.2000">
    <property type="entry name" value="Glycogen Phosphorylase B"/>
    <property type="match status" value="2"/>
</dbReference>
<evidence type="ECO:0000313" key="3">
    <source>
        <dbReference type="Proteomes" id="UP000289821"/>
    </source>
</evidence>
<protein>
    <submittedName>
        <fullName evidence="2">Glycosyltransferase involved in cell wall biosynthesis</fullName>
    </submittedName>
</protein>
<dbReference type="AlphaFoldDB" id="A0A4Q0NRK7"/>
<dbReference type="EMBL" id="QOVI01000005">
    <property type="protein sequence ID" value="RXG13343.1"/>
    <property type="molecule type" value="Genomic_DNA"/>
</dbReference>
<keyword evidence="2" id="KW-0808">Transferase</keyword>
<dbReference type="SUPFAM" id="SSF53756">
    <property type="entry name" value="UDP-Glycosyltransferase/glycogen phosphorylase"/>
    <property type="match status" value="1"/>
</dbReference>
<organism evidence="2 3">
    <name type="scientific">Leeuwenhoekiella aestuarii</name>
    <dbReference type="NCBI Taxonomy" id="2249426"/>
    <lineage>
        <taxon>Bacteria</taxon>
        <taxon>Pseudomonadati</taxon>
        <taxon>Bacteroidota</taxon>
        <taxon>Flavobacteriia</taxon>
        <taxon>Flavobacteriales</taxon>
        <taxon>Flavobacteriaceae</taxon>
        <taxon>Leeuwenhoekiella</taxon>
    </lineage>
</organism>
<evidence type="ECO:0000313" key="2">
    <source>
        <dbReference type="EMBL" id="RXG13343.1"/>
    </source>
</evidence>
<feature type="domain" description="Glycosyl transferase family 1" evidence="1">
    <location>
        <begin position="158"/>
        <end position="309"/>
    </location>
</feature>
<name>A0A4Q0NRK7_9FLAO</name>
<dbReference type="InterPro" id="IPR001296">
    <property type="entry name" value="Glyco_trans_1"/>
</dbReference>
<proteinExistence type="predicted"/>
<reference evidence="2 3" key="1">
    <citation type="submission" date="2018-07" db="EMBL/GenBank/DDBJ databases">
        <title>Leeuwenhoekiella genomics.</title>
        <authorList>
            <person name="Tahon G."/>
            <person name="Willems A."/>
        </authorList>
    </citation>
    <scope>NUCLEOTIDE SEQUENCE [LARGE SCALE GENOMIC DNA]</scope>
    <source>
        <strain evidence="2 3">R-50232</strain>
    </source>
</reference>
<comment type="caution">
    <text evidence="2">The sequence shown here is derived from an EMBL/GenBank/DDBJ whole genome shotgun (WGS) entry which is preliminary data.</text>
</comment>